<gene>
    <name evidence="1" type="ORF">ACFQRF_18070</name>
</gene>
<protein>
    <submittedName>
        <fullName evidence="1">Uncharacterized protein</fullName>
    </submittedName>
</protein>
<dbReference type="RefSeq" id="WP_379872285.1">
    <property type="nucleotide sequence ID" value="NZ_JBHTBH010000008.1"/>
</dbReference>
<evidence type="ECO:0000313" key="1">
    <source>
        <dbReference type="EMBL" id="MFC7329641.1"/>
    </source>
</evidence>
<dbReference type="EMBL" id="JBHTBH010000008">
    <property type="protein sequence ID" value="MFC7329641.1"/>
    <property type="molecule type" value="Genomic_DNA"/>
</dbReference>
<evidence type="ECO:0000313" key="2">
    <source>
        <dbReference type="Proteomes" id="UP001596540"/>
    </source>
</evidence>
<keyword evidence="2" id="KW-1185">Reference proteome</keyword>
<accession>A0ABW2KI59</accession>
<comment type="caution">
    <text evidence="1">The sequence shown here is derived from an EMBL/GenBank/DDBJ whole genome shotgun (WGS) entry which is preliminary data.</text>
</comment>
<name>A0ABW2KI59_9ACTN</name>
<sequence>MPAGLRIALGALATAAVVLGDAGAASASAELEQRLRERYAGPYRLTIDHTTAVLIDSRTDERGIPHPESTVITRTEVAFLRPDTR</sequence>
<organism evidence="1 2">
    <name type="scientific">Marinactinospora rubrisoli</name>
    <dbReference type="NCBI Taxonomy" id="2715399"/>
    <lineage>
        <taxon>Bacteria</taxon>
        <taxon>Bacillati</taxon>
        <taxon>Actinomycetota</taxon>
        <taxon>Actinomycetes</taxon>
        <taxon>Streptosporangiales</taxon>
        <taxon>Nocardiopsidaceae</taxon>
        <taxon>Marinactinospora</taxon>
    </lineage>
</organism>
<dbReference type="Proteomes" id="UP001596540">
    <property type="component" value="Unassembled WGS sequence"/>
</dbReference>
<reference evidence="2" key="1">
    <citation type="journal article" date="2019" name="Int. J. Syst. Evol. Microbiol.">
        <title>The Global Catalogue of Microorganisms (GCM) 10K type strain sequencing project: providing services to taxonomists for standard genome sequencing and annotation.</title>
        <authorList>
            <consortium name="The Broad Institute Genomics Platform"/>
            <consortium name="The Broad Institute Genome Sequencing Center for Infectious Disease"/>
            <person name="Wu L."/>
            <person name="Ma J."/>
        </authorList>
    </citation>
    <scope>NUCLEOTIDE SEQUENCE [LARGE SCALE GENOMIC DNA]</scope>
    <source>
        <strain evidence="2">CGMCC 4.7382</strain>
    </source>
</reference>
<proteinExistence type="predicted"/>